<dbReference type="Proteomes" id="UP000265325">
    <property type="component" value="Unassembled WGS sequence"/>
</dbReference>
<dbReference type="EMBL" id="LAQS01000055">
    <property type="protein sequence ID" value="KKZ70574.1"/>
    <property type="molecule type" value="Genomic_DNA"/>
</dbReference>
<keyword evidence="2" id="KW-1133">Transmembrane helix</keyword>
<comment type="caution">
    <text evidence="3">The sequence shown here is derived from an EMBL/GenBank/DDBJ whole genome shotgun (WGS) entry which is preliminary data.</text>
</comment>
<dbReference type="OrthoDB" id="3686068at2"/>
<accession>A0A2P2GGC7</accession>
<sequence>MPQHDQHDDHDLTHGRFEDELGAVLRATGEGFVAEDRRELATGGLARGRRRLLRRRVATVGGALALAAVGVGGVYGGSLLGGASVGGPDGVSVAAGPKPGTPSGAVGTGGRGSREPDQPQIPVADLAAVLKANTPAGTWEIQDPEGKGQSVTAVYDDGKGKVGVSVGLYRAGSDDGEAGAGQVTCPDEVAVPYDDCTSEKLADGSRLMVLQGYEYPDKRVETKNWRAVLLTKDGFLVDASEYNAATEKDSPISRENPPFSPAQLKSLVTSPGWRPLLQQLPALRNLPGTPGDPAPHVPSAAAVQATLRSLLPKAQGLRVVGKGGEGSYAYLVVDEGKGRSLVQINVQPGMTGVRADLFTGPDVTVEADGTRVNLSKKAGEKGGEGVVWWSADTLGADDFRVVVSAFNSGTQHDAATRAEPALTTEQLKAIALSPKWRALVER</sequence>
<feature type="region of interest" description="Disordered" evidence="1">
    <location>
        <begin position="91"/>
        <end position="117"/>
    </location>
</feature>
<evidence type="ECO:0000313" key="3">
    <source>
        <dbReference type="EMBL" id="KKZ70574.1"/>
    </source>
</evidence>
<protein>
    <submittedName>
        <fullName evidence="3">Uncharacterized protein</fullName>
    </submittedName>
</protein>
<reference evidence="3 4" key="1">
    <citation type="submission" date="2015-05" db="EMBL/GenBank/DDBJ databases">
        <title>Draft Genome assembly of Streptomyces showdoensis.</title>
        <authorList>
            <person name="Thapa K.K."/>
            <person name="Metsa-Ketela M."/>
        </authorList>
    </citation>
    <scope>NUCLEOTIDE SEQUENCE [LARGE SCALE GENOMIC DNA]</scope>
    <source>
        <strain evidence="3 4">ATCC 15227</strain>
    </source>
</reference>
<evidence type="ECO:0000256" key="2">
    <source>
        <dbReference type="SAM" id="Phobius"/>
    </source>
</evidence>
<gene>
    <name evidence="3" type="ORF">VO63_28260</name>
</gene>
<organism evidence="3 4">
    <name type="scientific">Streptomyces showdoensis</name>
    <dbReference type="NCBI Taxonomy" id="68268"/>
    <lineage>
        <taxon>Bacteria</taxon>
        <taxon>Bacillati</taxon>
        <taxon>Actinomycetota</taxon>
        <taxon>Actinomycetes</taxon>
        <taxon>Kitasatosporales</taxon>
        <taxon>Streptomycetaceae</taxon>
        <taxon>Streptomyces</taxon>
    </lineage>
</organism>
<keyword evidence="4" id="KW-1185">Reference proteome</keyword>
<dbReference type="AlphaFoldDB" id="A0A2P2GGC7"/>
<evidence type="ECO:0000313" key="4">
    <source>
        <dbReference type="Proteomes" id="UP000265325"/>
    </source>
</evidence>
<name>A0A2P2GGC7_STREW</name>
<keyword evidence="2" id="KW-0472">Membrane</keyword>
<feature type="transmembrane region" description="Helical" evidence="2">
    <location>
        <begin position="57"/>
        <end position="75"/>
    </location>
</feature>
<dbReference type="RefSeq" id="WP_046910865.1">
    <property type="nucleotide sequence ID" value="NZ_BAAAXG010000026.1"/>
</dbReference>
<proteinExistence type="predicted"/>
<keyword evidence="2" id="KW-0812">Transmembrane</keyword>
<evidence type="ECO:0000256" key="1">
    <source>
        <dbReference type="SAM" id="MobiDB-lite"/>
    </source>
</evidence>